<evidence type="ECO:0000313" key="2">
    <source>
        <dbReference type="EMBL" id="AHW61774.1"/>
    </source>
</evidence>
<dbReference type="Proteomes" id="UP000023772">
    <property type="component" value="Chromosome"/>
</dbReference>
<dbReference type="EMBL" id="CP007451">
    <property type="protein sequence ID" value="AHW61774.1"/>
    <property type="molecule type" value="Genomic_DNA"/>
</dbReference>
<sequence length="150" mass="17483">MSKLIIVLLALLAFQAGIAQNKIKIESADDLPKHYYDLQGNTAMDYINNRDLLLELAATLENDLNDDLENYAIEDKATMRGYHSNFSMIYFIQDDLKAALHEIEKGRKLTEKEADKYMYNFTLDEFIKTRLEYPDLQEDEFKEAFKANLK</sequence>
<dbReference type="KEGG" id="dori:FH5T_08140"/>
<reference evidence="3 5" key="2">
    <citation type="submission" date="2016-10" db="EMBL/GenBank/DDBJ databases">
        <authorList>
            <person name="de Groot N.N."/>
        </authorList>
    </citation>
    <scope>NUCLEOTIDE SEQUENCE [LARGE SCALE GENOMIC DNA]</scope>
    <source>
        <strain evidence="3 5">DSM 25947</strain>
    </source>
</reference>
<dbReference type="Proteomes" id="UP000181981">
    <property type="component" value="Unassembled WGS sequence"/>
</dbReference>
<evidence type="ECO:0000313" key="4">
    <source>
        <dbReference type="Proteomes" id="UP000023772"/>
    </source>
</evidence>
<dbReference type="EMBL" id="FOHT01000002">
    <property type="protein sequence ID" value="SES84611.1"/>
    <property type="molecule type" value="Genomic_DNA"/>
</dbReference>
<evidence type="ECO:0000256" key="1">
    <source>
        <dbReference type="SAM" id="SignalP"/>
    </source>
</evidence>
<keyword evidence="1" id="KW-0732">Signal</keyword>
<gene>
    <name evidence="2" type="ORF">FH5T_08140</name>
    <name evidence="3" type="ORF">SAMN05444285_102255</name>
</gene>
<protein>
    <submittedName>
        <fullName evidence="3">Uncharacterized protein</fullName>
    </submittedName>
</protein>
<accession>X5DKR8</accession>
<dbReference type="RefSeq" id="WP_038557423.1">
    <property type="nucleotide sequence ID" value="NZ_FOHT01000002.1"/>
</dbReference>
<evidence type="ECO:0000313" key="5">
    <source>
        <dbReference type="Proteomes" id="UP000181981"/>
    </source>
</evidence>
<name>X5DKR8_9BACT</name>
<evidence type="ECO:0000313" key="3">
    <source>
        <dbReference type="EMBL" id="SES84611.1"/>
    </source>
</evidence>
<dbReference type="HOGENOM" id="CLU_1737645_0_0_10"/>
<dbReference type="AlphaFoldDB" id="X5DKR8"/>
<proteinExistence type="predicted"/>
<feature type="chain" id="PRO_5010515036" evidence="1">
    <location>
        <begin position="20"/>
        <end position="150"/>
    </location>
</feature>
<feature type="signal peptide" evidence="1">
    <location>
        <begin position="1"/>
        <end position="19"/>
    </location>
</feature>
<keyword evidence="4" id="KW-1185">Reference proteome</keyword>
<dbReference type="STRING" id="1168034.FH5T_08140"/>
<reference evidence="2 4" key="1">
    <citation type="submission" date="2014-03" db="EMBL/GenBank/DDBJ databases">
        <title>Complete genome sequence of a deeply braunched marine Bacteroidia bacterium Draconibacterium orientale type strain FH5T.</title>
        <authorList>
            <person name="Li X."/>
            <person name="Wang X."/>
            <person name="Xie Z."/>
            <person name="Du Z."/>
            <person name="Chen G."/>
        </authorList>
    </citation>
    <scope>NUCLEOTIDE SEQUENCE [LARGE SCALE GENOMIC DNA]</scope>
    <source>
        <strain evidence="2 4">FH5</strain>
    </source>
</reference>
<organism evidence="3 5">
    <name type="scientific">Draconibacterium orientale</name>
    <dbReference type="NCBI Taxonomy" id="1168034"/>
    <lineage>
        <taxon>Bacteria</taxon>
        <taxon>Pseudomonadati</taxon>
        <taxon>Bacteroidota</taxon>
        <taxon>Bacteroidia</taxon>
        <taxon>Marinilabiliales</taxon>
        <taxon>Prolixibacteraceae</taxon>
        <taxon>Draconibacterium</taxon>
    </lineage>
</organism>